<dbReference type="Pfam" id="PF03167">
    <property type="entry name" value="UDG"/>
    <property type="match status" value="1"/>
</dbReference>
<dbReference type="GO" id="GO:0006284">
    <property type="term" value="P:base-excision repair"/>
    <property type="evidence" value="ECO:0007669"/>
    <property type="project" value="InterPro"/>
</dbReference>
<comment type="similarity">
    <text evidence="8">Belongs to the uracil-DNA glycosylase (UDG) superfamily. Type 5 (UDGb) family.</text>
</comment>
<accession>T1BFR3</accession>
<evidence type="ECO:0000256" key="6">
    <source>
        <dbReference type="ARBA" id="ARBA00023014"/>
    </source>
</evidence>
<keyword evidence="3" id="KW-0227">DNA damage</keyword>
<evidence type="ECO:0000256" key="5">
    <source>
        <dbReference type="ARBA" id="ARBA00023004"/>
    </source>
</evidence>
<keyword evidence="5" id="KW-0408">Iron</keyword>
<evidence type="ECO:0000256" key="7">
    <source>
        <dbReference type="ARBA" id="ARBA00023204"/>
    </source>
</evidence>
<gene>
    <name evidence="11" type="ORF">B1B_10804</name>
</gene>
<dbReference type="GO" id="GO:0004844">
    <property type="term" value="F:uracil DNA N-glycosylase activity"/>
    <property type="evidence" value="ECO:0007669"/>
    <property type="project" value="InterPro"/>
</dbReference>
<comment type="caution">
    <text evidence="11">The sequence shown here is derived from an EMBL/GenBank/DDBJ whole genome shotgun (WGS) entry which is preliminary data.</text>
</comment>
<sequence>MPGIGPAHMTDSLAALRTEVVACRRCPRLVRYREEVAAVRKREYREEEYWGKPVPGFGDPNARLVAVGLAPAAHGSNRTGRMFTGDRSAAFLVRAFHAAGFANQPTSNRRSDGLRYTDLYLTAAVRCVPPGNRPSPEESSRCRPYLDRELRLLSNARAILALGSIAWDAIRAAVPEVYGVDPIRTPFSHGAVATIGPGRPLLWASYHPSPQNTNTGKLSFPMLVGLLTRIRESWTPAPPRRQS</sequence>
<evidence type="ECO:0000259" key="10">
    <source>
        <dbReference type="SMART" id="SM00986"/>
    </source>
</evidence>
<dbReference type="GO" id="GO:0051539">
    <property type="term" value="F:4 iron, 4 sulfur cluster binding"/>
    <property type="evidence" value="ECO:0007669"/>
    <property type="project" value="UniProtKB-KW"/>
</dbReference>
<keyword evidence="6" id="KW-0411">Iron-sulfur</keyword>
<dbReference type="InterPro" id="IPR044147">
    <property type="entry name" value="UdgB-like"/>
</dbReference>
<reference evidence="11" key="2">
    <citation type="journal article" date="2014" name="ISME J.">
        <title>Microbial stratification in low pH oxic and suboxic macroscopic growths along an acid mine drainage.</title>
        <authorList>
            <person name="Mendez-Garcia C."/>
            <person name="Mesa V."/>
            <person name="Sprenger R.R."/>
            <person name="Richter M."/>
            <person name="Diez M.S."/>
            <person name="Solano J."/>
            <person name="Bargiela R."/>
            <person name="Golyshina O.V."/>
            <person name="Manteca A."/>
            <person name="Ramos J.L."/>
            <person name="Gallego J.R."/>
            <person name="Llorente I."/>
            <person name="Martins Dos Santos V.A."/>
            <person name="Jensen O.N."/>
            <person name="Pelaez A.I."/>
            <person name="Sanchez J."/>
            <person name="Ferrer M."/>
        </authorList>
    </citation>
    <scope>NUCLEOTIDE SEQUENCE</scope>
</reference>
<keyword evidence="2" id="KW-0479">Metal-binding</keyword>
<reference evidence="11" key="1">
    <citation type="submission" date="2013-08" db="EMBL/GenBank/DDBJ databases">
        <authorList>
            <person name="Mendez C."/>
            <person name="Richter M."/>
            <person name="Ferrer M."/>
            <person name="Sanchez J."/>
        </authorList>
    </citation>
    <scope>NUCLEOTIDE SEQUENCE</scope>
</reference>
<name>T1BFR3_9ZZZZ</name>
<dbReference type="AlphaFoldDB" id="T1BFR3"/>
<dbReference type="GO" id="GO:0033958">
    <property type="term" value="F:DNA-deoxyinosine glycosylase activity"/>
    <property type="evidence" value="ECO:0007669"/>
    <property type="project" value="InterPro"/>
</dbReference>
<dbReference type="Gene3D" id="3.40.470.10">
    <property type="entry name" value="Uracil-DNA glycosylase-like domain"/>
    <property type="match status" value="1"/>
</dbReference>
<protein>
    <recommendedName>
        <fullName evidence="9">Type-5 uracil-DNA glycosylase</fullName>
    </recommendedName>
</protein>
<evidence type="ECO:0000256" key="1">
    <source>
        <dbReference type="ARBA" id="ARBA00022485"/>
    </source>
</evidence>
<dbReference type="SMART" id="SM00987">
    <property type="entry name" value="UreE_C"/>
    <property type="match status" value="1"/>
</dbReference>
<dbReference type="PANTHER" id="PTHR33693:SF3">
    <property type="entry name" value="TYPE-5 URACIL-DNA GLYCOSYLASE"/>
    <property type="match status" value="1"/>
</dbReference>
<evidence type="ECO:0000256" key="9">
    <source>
        <dbReference type="ARBA" id="ARBA00023887"/>
    </source>
</evidence>
<dbReference type="SUPFAM" id="SSF52141">
    <property type="entry name" value="Uracil-DNA glycosylase-like"/>
    <property type="match status" value="1"/>
</dbReference>
<dbReference type="InterPro" id="IPR005122">
    <property type="entry name" value="Uracil-DNA_glycosylase-like"/>
</dbReference>
<feature type="domain" description="Uracil-DNA glycosylase-like" evidence="10">
    <location>
        <begin position="55"/>
        <end position="227"/>
    </location>
</feature>
<dbReference type="PANTHER" id="PTHR33693">
    <property type="entry name" value="TYPE-5 URACIL-DNA GLYCOSYLASE"/>
    <property type="match status" value="1"/>
</dbReference>
<dbReference type="InterPro" id="IPR051536">
    <property type="entry name" value="UDG_Type-4/5"/>
</dbReference>
<dbReference type="EMBL" id="AUZY01007014">
    <property type="protein sequence ID" value="EQD51914.1"/>
    <property type="molecule type" value="Genomic_DNA"/>
</dbReference>
<dbReference type="GO" id="GO:0046872">
    <property type="term" value="F:metal ion binding"/>
    <property type="evidence" value="ECO:0007669"/>
    <property type="project" value="UniProtKB-KW"/>
</dbReference>
<keyword evidence="7" id="KW-0234">DNA repair</keyword>
<evidence type="ECO:0000313" key="11">
    <source>
        <dbReference type="EMBL" id="EQD51914.1"/>
    </source>
</evidence>
<dbReference type="SMART" id="SM00986">
    <property type="entry name" value="UDG"/>
    <property type="match status" value="1"/>
</dbReference>
<dbReference type="InterPro" id="IPR036895">
    <property type="entry name" value="Uracil-DNA_glycosylase-like_sf"/>
</dbReference>
<organism evidence="11">
    <name type="scientific">mine drainage metagenome</name>
    <dbReference type="NCBI Taxonomy" id="410659"/>
    <lineage>
        <taxon>unclassified sequences</taxon>
        <taxon>metagenomes</taxon>
        <taxon>ecological metagenomes</taxon>
    </lineage>
</organism>
<keyword evidence="1" id="KW-0004">4Fe-4S</keyword>
<evidence type="ECO:0000256" key="3">
    <source>
        <dbReference type="ARBA" id="ARBA00022763"/>
    </source>
</evidence>
<evidence type="ECO:0000256" key="8">
    <source>
        <dbReference type="ARBA" id="ARBA00023779"/>
    </source>
</evidence>
<evidence type="ECO:0000256" key="4">
    <source>
        <dbReference type="ARBA" id="ARBA00022801"/>
    </source>
</evidence>
<dbReference type="CDD" id="cd10031">
    <property type="entry name" value="UDG-F5_TTUDGB_like"/>
    <property type="match status" value="1"/>
</dbReference>
<keyword evidence="4" id="KW-0378">Hydrolase</keyword>
<evidence type="ECO:0000256" key="2">
    <source>
        <dbReference type="ARBA" id="ARBA00022723"/>
    </source>
</evidence>
<proteinExistence type="inferred from homology"/>